<gene>
    <name evidence="1" type="ORF">B0H94_102159</name>
</gene>
<accession>A0A2P8HXD6</accession>
<evidence type="ECO:0000313" key="2">
    <source>
        <dbReference type="Proteomes" id="UP000242310"/>
    </source>
</evidence>
<proteinExistence type="predicted"/>
<protein>
    <submittedName>
        <fullName evidence="1">Uncharacterized protein</fullName>
    </submittedName>
</protein>
<dbReference type="AlphaFoldDB" id="A0A2P8HXD6"/>
<dbReference type="EMBL" id="PYAV01000002">
    <property type="protein sequence ID" value="PSL50882.1"/>
    <property type="molecule type" value="Genomic_DNA"/>
</dbReference>
<dbReference type="Proteomes" id="UP000242310">
    <property type="component" value="Unassembled WGS sequence"/>
</dbReference>
<reference evidence="1 2" key="1">
    <citation type="submission" date="2018-03" db="EMBL/GenBank/DDBJ databases">
        <title>Genomic Encyclopedia of Type Strains, Phase III (KMG-III): the genomes of soil and plant-associated and newly described type strains.</title>
        <authorList>
            <person name="Whitman W."/>
        </authorList>
    </citation>
    <scope>NUCLEOTIDE SEQUENCE [LARGE SCALE GENOMIC DNA]</scope>
    <source>
        <strain evidence="1 2">CGMCC 1.07653</strain>
    </source>
</reference>
<evidence type="ECO:0000313" key="1">
    <source>
        <dbReference type="EMBL" id="PSL50882.1"/>
    </source>
</evidence>
<organism evidence="1 2">
    <name type="scientific">Salsuginibacillus halophilus</name>
    <dbReference type="NCBI Taxonomy" id="517424"/>
    <lineage>
        <taxon>Bacteria</taxon>
        <taxon>Bacillati</taxon>
        <taxon>Bacillota</taxon>
        <taxon>Bacilli</taxon>
        <taxon>Bacillales</taxon>
        <taxon>Bacillaceae</taxon>
        <taxon>Salsuginibacillus</taxon>
    </lineage>
</organism>
<comment type="caution">
    <text evidence="1">The sequence shown here is derived from an EMBL/GenBank/DDBJ whole genome shotgun (WGS) entry which is preliminary data.</text>
</comment>
<keyword evidence="2" id="KW-1185">Reference proteome</keyword>
<name>A0A2P8HXD6_9BACI</name>
<sequence>MLKKYLGQCKGCKQDVYSMDGFLNGVYDPVAKSLYCYVCGEEVIEDVEYEYDEALKT</sequence>